<comment type="similarity">
    <text evidence="1">Belongs to the GroES chaperonin family.</text>
</comment>
<reference evidence="3" key="1">
    <citation type="submission" date="2016-03" db="EMBL/GenBank/DDBJ databases">
        <title>Novel chaperonins are prevalent in the virioplankton and link to viral biology and ecology.</title>
        <authorList>
            <person name="Marine R.L."/>
            <person name="Nasko D.J."/>
            <person name="Polson S.W."/>
            <person name="Wommack K.E."/>
        </authorList>
    </citation>
    <scope>NUCLEOTIDE SEQUENCE</scope>
</reference>
<dbReference type="SUPFAM" id="SSF50129">
    <property type="entry name" value="GroES-like"/>
    <property type="match status" value="1"/>
</dbReference>
<name>A0A221S387_9VIRU</name>
<evidence type="ECO:0000256" key="2">
    <source>
        <dbReference type="ARBA" id="ARBA00023186"/>
    </source>
</evidence>
<dbReference type="InterPro" id="IPR020818">
    <property type="entry name" value="Chaperonin_GroES"/>
</dbReference>
<gene>
    <name evidence="3" type="primary">groES</name>
</gene>
<dbReference type="PANTHER" id="PTHR10772:SF63">
    <property type="entry name" value="20 KDA CHAPERONIN, CHLOROPLASTIC"/>
    <property type="match status" value="1"/>
</dbReference>
<organism evidence="3">
    <name type="scientific">uncultured virus</name>
    <dbReference type="NCBI Taxonomy" id="340016"/>
    <lineage>
        <taxon>Viruses</taxon>
        <taxon>environmental samples</taxon>
    </lineage>
</organism>
<accession>A0A221S387</accession>
<proteinExistence type="inferred from homology"/>
<dbReference type="GO" id="GO:0051087">
    <property type="term" value="F:protein-folding chaperone binding"/>
    <property type="evidence" value="ECO:0007669"/>
    <property type="project" value="TreeGrafter"/>
</dbReference>
<dbReference type="PRINTS" id="PR00297">
    <property type="entry name" value="CHAPERONIN10"/>
</dbReference>
<evidence type="ECO:0000256" key="1">
    <source>
        <dbReference type="ARBA" id="ARBA00006975"/>
    </source>
</evidence>
<dbReference type="InterPro" id="IPR037124">
    <property type="entry name" value="Chaperonin_GroES_sf"/>
</dbReference>
<dbReference type="InterPro" id="IPR011032">
    <property type="entry name" value="GroES-like_sf"/>
</dbReference>
<dbReference type="CDD" id="cd00320">
    <property type="entry name" value="cpn10"/>
    <property type="match status" value="1"/>
</dbReference>
<dbReference type="GO" id="GO:0046872">
    <property type="term" value="F:metal ion binding"/>
    <property type="evidence" value="ECO:0007669"/>
    <property type="project" value="TreeGrafter"/>
</dbReference>
<dbReference type="GO" id="GO:0005524">
    <property type="term" value="F:ATP binding"/>
    <property type="evidence" value="ECO:0007669"/>
    <property type="project" value="InterPro"/>
</dbReference>
<protein>
    <submittedName>
        <fullName evidence="3">Co-chaperonin GroES</fullName>
    </submittedName>
</protein>
<dbReference type="SMART" id="SM00883">
    <property type="entry name" value="Cpn10"/>
    <property type="match status" value="1"/>
</dbReference>
<dbReference type="GO" id="GO:0051082">
    <property type="term" value="F:unfolded protein binding"/>
    <property type="evidence" value="ECO:0007669"/>
    <property type="project" value="TreeGrafter"/>
</dbReference>
<dbReference type="GO" id="GO:0044183">
    <property type="term" value="F:protein folding chaperone"/>
    <property type="evidence" value="ECO:0007669"/>
    <property type="project" value="InterPro"/>
</dbReference>
<sequence length="96" mass="10451">MKLEALFNAVIVKPAESEEKMYGNIVVPDLASEKNKLGEVVSVGPGTEVFGIGFVASRLKVGDLVVLPSLGFTRFDYEGNEYFIGKENDILAKIVE</sequence>
<dbReference type="Pfam" id="PF00166">
    <property type="entry name" value="Cpn10"/>
    <property type="match status" value="1"/>
</dbReference>
<dbReference type="PANTHER" id="PTHR10772">
    <property type="entry name" value="10 KDA HEAT SHOCK PROTEIN"/>
    <property type="match status" value="1"/>
</dbReference>
<keyword evidence="2" id="KW-0143">Chaperone</keyword>
<evidence type="ECO:0000313" key="3">
    <source>
        <dbReference type="EMBL" id="ASN63396.1"/>
    </source>
</evidence>
<dbReference type="EMBL" id="KU970802">
    <property type="protein sequence ID" value="ASN63396.1"/>
    <property type="molecule type" value="Genomic_DNA"/>
</dbReference>
<dbReference type="Gene3D" id="2.30.33.40">
    <property type="entry name" value="GroES chaperonin"/>
    <property type="match status" value="1"/>
</dbReference>